<evidence type="ECO:0000259" key="5">
    <source>
        <dbReference type="PROSITE" id="PS50937"/>
    </source>
</evidence>
<reference evidence="6" key="1">
    <citation type="submission" date="2020-09" db="EMBL/GenBank/DDBJ databases">
        <authorList>
            <person name="Kim M.K."/>
        </authorList>
    </citation>
    <scope>NUCLEOTIDE SEQUENCE</scope>
    <source>
        <strain evidence="6">BT704</strain>
    </source>
</reference>
<dbReference type="SMART" id="SM00422">
    <property type="entry name" value="HTH_MERR"/>
    <property type="match status" value="1"/>
</dbReference>
<proteinExistence type="predicted"/>
<dbReference type="Proteomes" id="UP000653797">
    <property type="component" value="Unassembled WGS sequence"/>
</dbReference>
<evidence type="ECO:0000256" key="2">
    <source>
        <dbReference type="ARBA" id="ARBA00023125"/>
    </source>
</evidence>
<accession>A0A927B5N4</accession>
<dbReference type="Gene3D" id="1.10.1660.10">
    <property type="match status" value="1"/>
</dbReference>
<dbReference type="InterPro" id="IPR015358">
    <property type="entry name" value="Tscrpt_reg_MerR_DNA-bd"/>
</dbReference>
<dbReference type="RefSeq" id="WP_191041460.1">
    <property type="nucleotide sequence ID" value="NZ_JACXAA010000009.1"/>
</dbReference>
<dbReference type="InterPro" id="IPR012925">
    <property type="entry name" value="TipAS_dom"/>
</dbReference>
<keyword evidence="4" id="KW-0804">Transcription</keyword>
<dbReference type="InterPro" id="IPR047057">
    <property type="entry name" value="MerR_fam"/>
</dbReference>
<dbReference type="Pfam" id="PF07739">
    <property type="entry name" value="TipAS"/>
    <property type="match status" value="1"/>
</dbReference>
<gene>
    <name evidence="6" type="ORF">IC230_23305</name>
</gene>
<dbReference type="Pfam" id="PF00376">
    <property type="entry name" value="MerR"/>
    <property type="match status" value="1"/>
</dbReference>
<keyword evidence="7" id="KW-1185">Reference proteome</keyword>
<protein>
    <submittedName>
        <fullName evidence="6">MerR family transcriptional regulator</fullName>
    </submittedName>
</protein>
<dbReference type="InterPro" id="IPR000551">
    <property type="entry name" value="MerR-type_HTH_dom"/>
</dbReference>
<keyword evidence="2" id="KW-0238">DNA-binding</keyword>
<evidence type="ECO:0000313" key="6">
    <source>
        <dbReference type="EMBL" id="MBD2755849.1"/>
    </source>
</evidence>
<sequence>MRPYSVKNLAKLAGVSVRTLHHYDRLGLLKPSVRTEARYRLYGQNELIRLQQILFYKELDFSLEEIFHILEDPNFNLLTALESHKQALEARQDRLATLLKTIDKTISTLKGDRVMLTNEELYEGFPKGQEYRQEAIDKYGAKTVEDSEQKLRQLDKAGFEQLKADQQDIAQTLAGMVNLDPASAIVQQQIARHYQNIRGFWGESVCQSKNMAEAYKGLAKLYIDDPRFTSQNGQANPDYAHFLNKAMVHFSDTQLS</sequence>
<dbReference type="PRINTS" id="PR00040">
    <property type="entry name" value="HTHMERR"/>
</dbReference>
<organism evidence="6 7">
    <name type="scientific">Spirosoma validum</name>
    <dbReference type="NCBI Taxonomy" id="2771355"/>
    <lineage>
        <taxon>Bacteria</taxon>
        <taxon>Pseudomonadati</taxon>
        <taxon>Bacteroidota</taxon>
        <taxon>Cytophagia</taxon>
        <taxon>Cytophagales</taxon>
        <taxon>Cytophagaceae</taxon>
        <taxon>Spirosoma</taxon>
    </lineage>
</organism>
<dbReference type="GO" id="GO:0003700">
    <property type="term" value="F:DNA-binding transcription factor activity"/>
    <property type="evidence" value="ECO:0007669"/>
    <property type="project" value="InterPro"/>
</dbReference>
<evidence type="ECO:0000256" key="3">
    <source>
        <dbReference type="ARBA" id="ARBA00023159"/>
    </source>
</evidence>
<dbReference type="PANTHER" id="PTHR30204">
    <property type="entry name" value="REDOX-CYCLING DRUG-SENSING TRANSCRIPTIONAL ACTIVATOR SOXR"/>
    <property type="match status" value="1"/>
</dbReference>
<dbReference type="SUPFAM" id="SSF89082">
    <property type="entry name" value="Antibiotic binding domain of TipA-like multidrug resistance regulators"/>
    <property type="match status" value="1"/>
</dbReference>
<evidence type="ECO:0000256" key="4">
    <source>
        <dbReference type="ARBA" id="ARBA00023163"/>
    </source>
</evidence>
<dbReference type="InterPro" id="IPR036244">
    <property type="entry name" value="TipA-like_antibiotic-bd"/>
</dbReference>
<dbReference type="CDD" id="cd01106">
    <property type="entry name" value="HTH_TipAL-Mta"/>
    <property type="match status" value="1"/>
</dbReference>
<evidence type="ECO:0000313" key="7">
    <source>
        <dbReference type="Proteomes" id="UP000653797"/>
    </source>
</evidence>
<dbReference type="PROSITE" id="PS50937">
    <property type="entry name" value="HTH_MERR_2"/>
    <property type="match status" value="1"/>
</dbReference>
<name>A0A927B5N4_9BACT</name>
<dbReference type="Gene3D" id="1.10.490.50">
    <property type="entry name" value="Antibiotic binding domain of TipA-like multidrug resistance regulators"/>
    <property type="match status" value="1"/>
</dbReference>
<evidence type="ECO:0000256" key="1">
    <source>
        <dbReference type="ARBA" id="ARBA00023015"/>
    </source>
</evidence>
<dbReference type="AlphaFoldDB" id="A0A927B5N4"/>
<dbReference type="SUPFAM" id="SSF46955">
    <property type="entry name" value="Putative DNA-binding domain"/>
    <property type="match status" value="1"/>
</dbReference>
<dbReference type="Pfam" id="PF09278">
    <property type="entry name" value="MerR-DNA-bind"/>
    <property type="match status" value="1"/>
</dbReference>
<dbReference type="GO" id="GO:0003677">
    <property type="term" value="F:DNA binding"/>
    <property type="evidence" value="ECO:0007669"/>
    <property type="project" value="UniProtKB-KW"/>
</dbReference>
<dbReference type="PANTHER" id="PTHR30204:SF90">
    <property type="entry name" value="HTH-TYPE TRANSCRIPTIONAL ACTIVATOR MTA"/>
    <property type="match status" value="1"/>
</dbReference>
<keyword evidence="1" id="KW-0805">Transcription regulation</keyword>
<feature type="domain" description="HTH merR-type" evidence="5">
    <location>
        <begin position="1"/>
        <end position="72"/>
    </location>
</feature>
<comment type="caution">
    <text evidence="6">The sequence shown here is derived from an EMBL/GenBank/DDBJ whole genome shotgun (WGS) entry which is preliminary data.</text>
</comment>
<dbReference type="InterPro" id="IPR009061">
    <property type="entry name" value="DNA-bd_dom_put_sf"/>
</dbReference>
<keyword evidence="3" id="KW-0010">Activator</keyword>
<dbReference type="EMBL" id="JACXAA010000009">
    <property type="protein sequence ID" value="MBD2755849.1"/>
    <property type="molecule type" value="Genomic_DNA"/>
</dbReference>